<keyword evidence="5 6" id="KW-0119">Carbohydrate metabolism</keyword>
<dbReference type="GO" id="GO:0019569">
    <property type="term" value="P:L-arabinose catabolic process to D-xylulose 5-phosphate"/>
    <property type="evidence" value="ECO:0007669"/>
    <property type="project" value="UniProtKB-UniRule"/>
</dbReference>
<sequence length="499" mass="55598">MIDLKKLEVWFVTGSQHLYGEETLKQVAEHSQIIAASLNKASQIPVTVVFKPTVKSTEEIYNIVAEANAQRNVIGIITWMHTFSPAKMWINGLKILQKPLLHLHTQFNRDIPWKDIDMDFMNLNQSAHGDREFGFMVSRLRRNRKVVVGHWEDTAVLTSIGGWARVAAAWHDWQGARFVRFGDNMRFVAVTDGDKVEAEYKFGFSVNTYGIGDLVKVINAIGDAEVDTLIKEYEGKYKIASGLTKDGAQRQSLKDAARIELGIKAFLEDGNFKGFTDTFEDLHGMIQLPGIAAQRLMAAGYGFAGEGDWKTVALVRAMKVMGHGLKGGNSFMEDYTYHFDPSNPMVLGSHMLEICESIADAQPSCEIHPLGIGGKADPVRLVFNSAAGPALNASLIDMGNRFRLLVNEVEAVKPDQDLPKLPVARAFWKPLPDMKTGLQAWILAGGAHHTGYSQNLTAENLEDFADIANVEFTLIGKDTNIYQFKNELRWSEAYYQLKG</sequence>
<dbReference type="InterPro" id="IPR003762">
    <property type="entry name" value="Lara_isomerase"/>
</dbReference>
<evidence type="ECO:0000313" key="10">
    <source>
        <dbReference type="EMBL" id="SIT28344.1"/>
    </source>
</evidence>
<dbReference type="AlphaFoldDB" id="A0A173MED2"/>
<keyword evidence="1 6" id="KW-0479">Metal-binding</keyword>
<dbReference type="PANTHER" id="PTHR38464:SF1">
    <property type="entry name" value="L-ARABINOSE ISOMERASE"/>
    <property type="match status" value="1"/>
</dbReference>
<dbReference type="STRING" id="477680.SAMN05421788_1086"/>
<dbReference type="InterPro" id="IPR024664">
    <property type="entry name" value="Ara_Isoase_C"/>
</dbReference>
<comment type="function">
    <text evidence="6">Catalyzes the conversion of L-arabinose to L-ribulose.</text>
</comment>
<dbReference type="PIRSF" id="PIRSF001478">
    <property type="entry name" value="L-ara_isomerase"/>
    <property type="match status" value="1"/>
</dbReference>
<dbReference type="EMBL" id="FTOR01000008">
    <property type="protein sequence ID" value="SIT28344.1"/>
    <property type="molecule type" value="Genomic_DNA"/>
</dbReference>
<dbReference type="HAMAP" id="MF_00519">
    <property type="entry name" value="Arabinose_Isome"/>
    <property type="match status" value="1"/>
</dbReference>
<dbReference type="InterPro" id="IPR055389">
    <property type="entry name" value="AraA_N"/>
</dbReference>
<evidence type="ECO:0000256" key="1">
    <source>
        <dbReference type="ARBA" id="ARBA00022723"/>
    </source>
</evidence>
<evidence type="ECO:0000313" key="11">
    <source>
        <dbReference type="Proteomes" id="UP000186917"/>
    </source>
</evidence>
<dbReference type="GO" id="GO:0008733">
    <property type="term" value="F:L-arabinose isomerase activity"/>
    <property type="evidence" value="ECO:0007669"/>
    <property type="project" value="UniProtKB-UniRule"/>
</dbReference>
<dbReference type="EC" id="5.3.1.4" evidence="6"/>
<dbReference type="NCBIfam" id="NF002795">
    <property type="entry name" value="PRK02929.1"/>
    <property type="match status" value="1"/>
</dbReference>
<keyword evidence="11" id="KW-1185">Reference proteome</keyword>
<feature type="binding site" evidence="6">
    <location>
        <position position="350"/>
    </location>
    <ligand>
        <name>Mn(2+)</name>
        <dbReference type="ChEBI" id="CHEBI:29035"/>
    </ligand>
</feature>
<dbReference type="KEGG" id="fln:FLA_1868"/>
<evidence type="ECO:0000256" key="2">
    <source>
        <dbReference type="ARBA" id="ARBA00022935"/>
    </source>
</evidence>
<dbReference type="InterPro" id="IPR009015">
    <property type="entry name" value="Fucose_isomerase_N/cen_sf"/>
</dbReference>
<dbReference type="Pfam" id="PF24856">
    <property type="entry name" value="AraA_central"/>
    <property type="match status" value="1"/>
</dbReference>
<evidence type="ECO:0000256" key="5">
    <source>
        <dbReference type="ARBA" id="ARBA00023277"/>
    </source>
</evidence>
<evidence type="ECO:0000256" key="4">
    <source>
        <dbReference type="ARBA" id="ARBA00023235"/>
    </source>
</evidence>
<feature type="domain" description="L-arabinose isomerase central" evidence="9">
    <location>
        <begin position="177"/>
        <end position="324"/>
    </location>
</feature>
<dbReference type="SUPFAM" id="SSF50443">
    <property type="entry name" value="FucI/AraA C-terminal domain-like"/>
    <property type="match status" value="1"/>
</dbReference>
<dbReference type="InterPro" id="IPR038583">
    <property type="entry name" value="AraA_N_sf"/>
</dbReference>
<accession>A0A173MED2</accession>
<dbReference type="GO" id="GO:0005829">
    <property type="term" value="C:cytosol"/>
    <property type="evidence" value="ECO:0007669"/>
    <property type="project" value="TreeGrafter"/>
</dbReference>
<gene>
    <name evidence="6" type="primary">araA</name>
    <name evidence="10" type="ORF">SAMN05421788_1086</name>
</gene>
<comment type="pathway">
    <text evidence="6">Carbohydrate degradation; L-arabinose degradation via L-ribulose; D-xylulose 5-phosphate from L-arabinose (bacterial route): step 1/3.</text>
</comment>
<dbReference type="RefSeq" id="WP_076381051.1">
    <property type="nucleotide sequence ID" value="NZ_AP017422.1"/>
</dbReference>
<comment type="catalytic activity">
    <reaction evidence="6">
        <text>beta-L-arabinopyranose = L-ribulose</text>
        <dbReference type="Rhea" id="RHEA:14821"/>
        <dbReference type="ChEBI" id="CHEBI:16880"/>
        <dbReference type="ChEBI" id="CHEBI:40886"/>
        <dbReference type="EC" id="5.3.1.4"/>
    </reaction>
</comment>
<dbReference type="GO" id="GO:0030145">
    <property type="term" value="F:manganese ion binding"/>
    <property type="evidence" value="ECO:0007669"/>
    <property type="project" value="UniProtKB-UniRule"/>
</dbReference>
<name>A0A173MED2_9BACT</name>
<evidence type="ECO:0000259" key="9">
    <source>
        <dbReference type="Pfam" id="PF24856"/>
    </source>
</evidence>
<protein>
    <recommendedName>
        <fullName evidence="6">L-arabinose isomerase</fullName>
        <ecNumber evidence="6">5.3.1.4</ecNumber>
    </recommendedName>
</protein>
<dbReference type="Proteomes" id="UP000186917">
    <property type="component" value="Unassembled WGS sequence"/>
</dbReference>
<feature type="domain" description="L-arabinose isomerase C-terminal" evidence="8">
    <location>
        <begin position="328"/>
        <end position="471"/>
    </location>
</feature>
<dbReference type="Gene3D" id="3.40.50.10940">
    <property type="match status" value="1"/>
</dbReference>
<organism evidence="10 11">
    <name type="scientific">Filimonas lacunae</name>
    <dbReference type="NCBI Taxonomy" id="477680"/>
    <lineage>
        <taxon>Bacteria</taxon>
        <taxon>Pseudomonadati</taxon>
        <taxon>Bacteroidota</taxon>
        <taxon>Chitinophagia</taxon>
        <taxon>Chitinophagales</taxon>
        <taxon>Chitinophagaceae</taxon>
        <taxon>Filimonas</taxon>
    </lineage>
</organism>
<dbReference type="UniPathway" id="UPA00145">
    <property type="reaction ID" value="UER00565"/>
</dbReference>
<dbReference type="InterPro" id="IPR004216">
    <property type="entry name" value="Fuc/Ara_isomerase_C"/>
</dbReference>
<dbReference type="Pfam" id="PF02610">
    <property type="entry name" value="AraA_N"/>
    <property type="match status" value="1"/>
</dbReference>
<dbReference type="InterPro" id="IPR055390">
    <property type="entry name" value="AraA_central"/>
</dbReference>
<proteinExistence type="inferred from homology"/>
<evidence type="ECO:0000259" key="8">
    <source>
        <dbReference type="Pfam" id="PF11762"/>
    </source>
</evidence>
<feature type="binding site" evidence="6">
    <location>
        <position position="449"/>
    </location>
    <ligand>
        <name>Mn(2+)</name>
        <dbReference type="ChEBI" id="CHEBI:29035"/>
    </ligand>
</feature>
<evidence type="ECO:0000259" key="7">
    <source>
        <dbReference type="Pfam" id="PF02610"/>
    </source>
</evidence>
<comment type="similarity">
    <text evidence="6">Belongs to the arabinose isomerase family.</text>
</comment>
<dbReference type="SUPFAM" id="SSF53743">
    <property type="entry name" value="FucI/AraA N-terminal and middle domains"/>
    <property type="match status" value="1"/>
</dbReference>
<evidence type="ECO:0000256" key="3">
    <source>
        <dbReference type="ARBA" id="ARBA00023211"/>
    </source>
</evidence>
<keyword evidence="4 6" id="KW-0413">Isomerase</keyword>
<feature type="binding site" evidence="6">
    <location>
        <position position="333"/>
    </location>
    <ligand>
        <name>Mn(2+)</name>
        <dbReference type="ChEBI" id="CHEBI:29035"/>
    </ligand>
</feature>
<dbReference type="CDD" id="cd03557">
    <property type="entry name" value="L-arabinose_isomerase"/>
    <property type="match status" value="1"/>
</dbReference>
<dbReference type="PANTHER" id="PTHR38464">
    <property type="entry name" value="L-ARABINOSE ISOMERASE"/>
    <property type="match status" value="1"/>
</dbReference>
<feature type="domain" description="L-arabinose isomerase N-terminal" evidence="7">
    <location>
        <begin position="8"/>
        <end position="174"/>
    </location>
</feature>
<dbReference type="Pfam" id="PF11762">
    <property type="entry name" value="Arabinose_Iso_C"/>
    <property type="match status" value="1"/>
</dbReference>
<reference evidence="11" key="1">
    <citation type="submission" date="2017-01" db="EMBL/GenBank/DDBJ databases">
        <authorList>
            <person name="Varghese N."/>
            <person name="Submissions S."/>
        </authorList>
    </citation>
    <scope>NUCLEOTIDE SEQUENCE [LARGE SCALE GENOMIC DNA]</scope>
    <source>
        <strain evidence="11">DSM 21054</strain>
    </source>
</reference>
<evidence type="ECO:0000256" key="6">
    <source>
        <dbReference type="HAMAP-Rule" id="MF_00519"/>
    </source>
</evidence>
<comment type="cofactor">
    <cofactor evidence="6">
        <name>Mn(2+)</name>
        <dbReference type="ChEBI" id="CHEBI:29035"/>
    </cofactor>
    <text evidence="6">Binds 1 Mn(2+) ion per subunit.</text>
</comment>
<keyword evidence="2 6" id="KW-0054">Arabinose catabolism</keyword>
<keyword evidence="3 6" id="KW-0464">Manganese</keyword>
<dbReference type="OrthoDB" id="9765600at2"/>
<feature type="binding site" evidence="6">
    <location>
        <position position="306"/>
    </location>
    <ligand>
        <name>Mn(2+)</name>
        <dbReference type="ChEBI" id="CHEBI:29035"/>
    </ligand>
</feature>